<proteinExistence type="predicted"/>
<name>A0A8S5PFX4_9CAUD</name>
<reference evidence="1" key="1">
    <citation type="journal article" date="2021" name="Proc. Natl. Acad. Sci. U.S.A.">
        <title>A Catalog of Tens of Thousands of Viruses from Human Metagenomes Reveals Hidden Associations with Chronic Diseases.</title>
        <authorList>
            <person name="Tisza M.J."/>
            <person name="Buck C.B."/>
        </authorList>
    </citation>
    <scope>NUCLEOTIDE SEQUENCE</scope>
    <source>
        <strain evidence="1">CtNYa18</strain>
    </source>
</reference>
<evidence type="ECO:0000313" key="1">
    <source>
        <dbReference type="EMBL" id="DAE05990.1"/>
    </source>
</evidence>
<organism evidence="1">
    <name type="scientific">Myoviridae sp. ctNYa18</name>
    <dbReference type="NCBI Taxonomy" id="2825090"/>
    <lineage>
        <taxon>Viruses</taxon>
        <taxon>Duplodnaviria</taxon>
        <taxon>Heunggongvirae</taxon>
        <taxon>Uroviricota</taxon>
        <taxon>Caudoviricetes</taxon>
    </lineage>
</organism>
<sequence>MSLMNCTFTVRWSDEKNEPHAKTYATEDDAKRAKKWLLEHGVRSVDIAVKINNKPAGRLQDSEKQAEAAAEQKGFWWQE</sequence>
<dbReference type="EMBL" id="BK015422">
    <property type="protein sequence ID" value="DAE05990.1"/>
    <property type="molecule type" value="Genomic_DNA"/>
</dbReference>
<accession>A0A8S5PFX4</accession>
<protein>
    <submittedName>
        <fullName evidence="1">Cytochrome c protein</fullName>
    </submittedName>
</protein>